<reference evidence="2" key="1">
    <citation type="submission" date="2023-03" db="EMBL/GenBank/DDBJ databases">
        <title>Complete genome of Cladonia borealis.</title>
        <authorList>
            <person name="Park H."/>
        </authorList>
    </citation>
    <scope>NUCLEOTIDE SEQUENCE</scope>
    <source>
        <strain evidence="2">ANT050790</strain>
    </source>
</reference>
<feature type="transmembrane region" description="Helical" evidence="1">
    <location>
        <begin position="107"/>
        <end position="130"/>
    </location>
</feature>
<dbReference type="Proteomes" id="UP001166286">
    <property type="component" value="Unassembled WGS sequence"/>
</dbReference>
<keyword evidence="3" id="KW-1185">Reference proteome</keyword>
<organism evidence="2 3">
    <name type="scientific">Cladonia borealis</name>
    <dbReference type="NCBI Taxonomy" id="184061"/>
    <lineage>
        <taxon>Eukaryota</taxon>
        <taxon>Fungi</taxon>
        <taxon>Dikarya</taxon>
        <taxon>Ascomycota</taxon>
        <taxon>Pezizomycotina</taxon>
        <taxon>Lecanoromycetes</taxon>
        <taxon>OSLEUM clade</taxon>
        <taxon>Lecanoromycetidae</taxon>
        <taxon>Lecanorales</taxon>
        <taxon>Lecanorineae</taxon>
        <taxon>Cladoniaceae</taxon>
        <taxon>Cladonia</taxon>
    </lineage>
</organism>
<name>A0AA39QX63_9LECA</name>
<feature type="transmembrane region" description="Helical" evidence="1">
    <location>
        <begin position="34"/>
        <end position="58"/>
    </location>
</feature>
<evidence type="ECO:0000313" key="3">
    <source>
        <dbReference type="Proteomes" id="UP001166286"/>
    </source>
</evidence>
<comment type="caution">
    <text evidence="2">The sequence shown here is derived from an EMBL/GenBank/DDBJ whole genome shotgun (WGS) entry which is preliminary data.</text>
</comment>
<evidence type="ECO:0000256" key="1">
    <source>
        <dbReference type="SAM" id="Phobius"/>
    </source>
</evidence>
<keyword evidence="1" id="KW-1133">Transmembrane helix</keyword>
<protein>
    <submittedName>
        <fullName evidence="2">Uncharacterized protein</fullName>
    </submittedName>
</protein>
<gene>
    <name evidence="2" type="ORF">JMJ35_007313</name>
</gene>
<dbReference type="AlphaFoldDB" id="A0AA39QX63"/>
<dbReference type="EMBL" id="JAFEKC020000017">
    <property type="protein sequence ID" value="KAK0509919.1"/>
    <property type="molecule type" value="Genomic_DNA"/>
</dbReference>
<accession>A0AA39QX63</accession>
<keyword evidence="1" id="KW-0812">Transmembrane</keyword>
<evidence type="ECO:0000313" key="2">
    <source>
        <dbReference type="EMBL" id="KAK0509919.1"/>
    </source>
</evidence>
<keyword evidence="1" id="KW-0472">Membrane</keyword>
<sequence>MASNVTVYTGPWMNWTKGPIYGGTITLTLRDASILVSFFALFVRLVGSHLWSIFCYLLHQWRSKQGNRDAFHHQHQALLRNSSSAATTLWLWLKVGWAWRSETLHPVLHSLAFVAIGILYIAAIGIAGLFSSRIVITDHSVLVRSNKCGSWPLPDEFTPSNSNNFSVPPDVFQEQESYAINSRQDLTGSLAYVQDCYPVAGPGCENYIVGALNQTITWNASCPFDESLCLTDAIEIITGFIDSAIDLVLSTDSTFATSKVGPDPNDAAYPDDDEMYFWYGPDKQGDNYTMNFSNYTTNGAYDYWYDLSSASSIQDFTPIEAFNPANADIDILFLLNRMEYLNPVDDPWFAAHVSYNERYDTNFEYPPYVADRAVSPLGCTTSHQFCNPNLPPELGCTSWNGWEQTLLSPSTQPQLSFNSRQNATYTRLMEAAYAASLDQVLIALDQGILFAAQYAAKDLTVELPSDWWKEEVVQLNSIMLAYMQSLMVSYVTGPELSAYDIYIKPPSTPEEQEFCENQIIQNTSFYCFSVLGMAVILVVGGLIILINLILEPLVRLFRNMIKRDHGLYKQLEWDMTETLQLQRLVYEGQGSGTWHGEPDVVPVTTHGDRFGIPKWMGVGDAKRISLGGASAFESVDSPLMKGEVRTVVTEA</sequence>
<proteinExistence type="predicted"/>
<feature type="transmembrane region" description="Helical" evidence="1">
    <location>
        <begin position="523"/>
        <end position="550"/>
    </location>
</feature>